<feature type="binding site" evidence="3">
    <location>
        <position position="152"/>
    </location>
    <ligand>
        <name>a divalent metal cation</name>
        <dbReference type="ChEBI" id="CHEBI:60240"/>
        <label>2</label>
    </ligand>
</feature>
<organism evidence="4 5">
    <name type="scientific">Candidatus Segetimicrobium genomatis</name>
    <dbReference type="NCBI Taxonomy" id="2569760"/>
    <lineage>
        <taxon>Bacteria</taxon>
        <taxon>Bacillati</taxon>
        <taxon>Candidatus Sysuimicrobiota</taxon>
        <taxon>Candidatus Sysuimicrobiia</taxon>
        <taxon>Candidatus Sysuimicrobiales</taxon>
        <taxon>Candidatus Segetimicrobiaceae</taxon>
        <taxon>Candidatus Segetimicrobium</taxon>
    </lineage>
</organism>
<feature type="binding site" evidence="3">
    <location>
        <position position="7"/>
    </location>
    <ligand>
        <name>a divalent metal cation</name>
        <dbReference type="ChEBI" id="CHEBI:60240"/>
        <label>1</label>
    </ligand>
</feature>
<accession>A0A537IZA6</accession>
<sequence length="269" mass="29187">MDLFDSHLHLDDAAFASDRDSVVTRAAAAGVMGMTTVGTNVASSRAAVALAERFSMVYAAVAIHPHEAGDATPEAMRELREMAAHPKVAAVGETGLDFAEHDASREVQRRAFVEHIRLSRELSLPLIIHCREAFAEVLEILERQQATRVIMHAFSGSVEVAARCVAKGYYVSLAGPVTFRNARTAAQVAQEIPLETLLVETDAPVLTPEPFRGRRNEPAYLRHIVQRIAELRGREPEEIAAATAANARRVFGVKAEDGSSDPTDANTPQ</sequence>
<dbReference type="GO" id="GO:0016788">
    <property type="term" value="F:hydrolase activity, acting on ester bonds"/>
    <property type="evidence" value="ECO:0007669"/>
    <property type="project" value="InterPro"/>
</dbReference>
<dbReference type="Gene3D" id="3.20.20.140">
    <property type="entry name" value="Metal-dependent hydrolases"/>
    <property type="match status" value="1"/>
</dbReference>
<dbReference type="Pfam" id="PF01026">
    <property type="entry name" value="TatD_DNase"/>
    <property type="match status" value="1"/>
</dbReference>
<dbReference type="SUPFAM" id="SSF51556">
    <property type="entry name" value="Metallo-dependent hydrolases"/>
    <property type="match status" value="1"/>
</dbReference>
<evidence type="ECO:0000256" key="3">
    <source>
        <dbReference type="PIRSR" id="PIRSR005902-1"/>
    </source>
</evidence>
<dbReference type="AlphaFoldDB" id="A0A537IZA6"/>
<evidence type="ECO:0000256" key="2">
    <source>
        <dbReference type="ARBA" id="ARBA00022801"/>
    </source>
</evidence>
<dbReference type="EMBL" id="VBAP01000015">
    <property type="protein sequence ID" value="TMI76641.1"/>
    <property type="molecule type" value="Genomic_DNA"/>
</dbReference>
<dbReference type="GO" id="GO:0004536">
    <property type="term" value="F:DNA nuclease activity"/>
    <property type="evidence" value="ECO:0007669"/>
    <property type="project" value="InterPro"/>
</dbReference>
<dbReference type="PANTHER" id="PTHR46124:SF2">
    <property type="entry name" value="D-AMINOACYL-TRNA DEACYLASE"/>
    <property type="match status" value="1"/>
</dbReference>
<dbReference type="GO" id="GO:0005829">
    <property type="term" value="C:cytosol"/>
    <property type="evidence" value="ECO:0007669"/>
    <property type="project" value="TreeGrafter"/>
</dbReference>
<dbReference type="Proteomes" id="UP000318834">
    <property type="component" value="Unassembled WGS sequence"/>
</dbReference>
<protein>
    <submittedName>
        <fullName evidence="4">TatD family deoxyribonuclease</fullName>
    </submittedName>
</protein>
<keyword evidence="2" id="KW-0378">Hydrolase</keyword>
<comment type="caution">
    <text evidence="4">The sequence shown here is derived from an EMBL/GenBank/DDBJ whole genome shotgun (WGS) entry which is preliminary data.</text>
</comment>
<proteinExistence type="predicted"/>
<feature type="binding site" evidence="3">
    <location>
        <position position="93"/>
    </location>
    <ligand>
        <name>a divalent metal cation</name>
        <dbReference type="ChEBI" id="CHEBI:60240"/>
        <label>1</label>
    </ligand>
</feature>
<feature type="binding site" evidence="3">
    <location>
        <position position="9"/>
    </location>
    <ligand>
        <name>a divalent metal cation</name>
        <dbReference type="ChEBI" id="CHEBI:60240"/>
        <label>1</label>
    </ligand>
</feature>
<dbReference type="FunFam" id="3.20.20.140:FF:000005">
    <property type="entry name" value="TatD family hydrolase"/>
    <property type="match status" value="1"/>
</dbReference>
<dbReference type="GO" id="GO:0046872">
    <property type="term" value="F:metal ion binding"/>
    <property type="evidence" value="ECO:0007669"/>
    <property type="project" value="UniProtKB-KW"/>
</dbReference>
<dbReference type="PROSITE" id="PS01137">
    <property type="entry name" value="TATD_1"/>
    <property type="match status" value="1"/>
</dbReference>
<evidence type="ECO:0000313" key="5">
    <source>
        <dbReference type="Proteomes" id="UP000318834"/>
    </source>
</evidence>
<dbReference type="InterPro" id="IPR001130">
    <property type="entry name" value="TatD-like"/>
</dbReference>
<dbReference type="PROSITE" id="PS01091">
    <property type="entry name" value="TATD_3"/>
    <property type="match status" value="1"/>
</dbReference>
<feature type="binding site" evidence="3">
    <location>
        <position position="202"/>
    </location>
    <ligand>
        <name>a divalent metal cation</name>
        <dbReference type="ChEBI" id="CHEBI:60240"/>
        <label>1</label>
    </ligand>
</feature>
<feature type="binding site" evidence="3">
    <location>
        <position position="129"/>
    </location>
    <ligand>
        <name>a divalent metal cation</name>
        <dbReference type="ChEBI" id="CHEBI:60240"/>
        <label>2</label>
    </ligand>
</feature>
<reference evidence="4 5" key="1">
    <citation type="journal article" date="2019" name="Nat. Microbiol.">
        <title>Mediterranean grassland soil C-N compound turnover is dependent on rainfall and depth, and is mediated by genomically divergent microorganisms.</title>
        <authorList>
            <person name="Diamond S."/>
            <person name="Andeer P.F."/>
            <person name="Li Z."/>
            <person name="Crits-Christoph A."/>
            <person name="Burstein D."/>
            <person name="Anantharaman K."/>
            <person name="Lane K.R."/>
            <person name="Thomas B.C."/>
            <person name="Pan C."/>
            <person name="Northen T.R."/>
            <person name="Banfield J.F."/>
        </authorList>
    </citation>
    <scope>NUCLEOTIDE SEQUENCE [LARGE SCALE GENOMIC DNA]</scope>
    <source>
        <strain evidence="4">NP_8</strain>
    </source>
</reference>
<evidence type="ECO:0000313" key="4">
    <source>
        <dbReference type="EMBL" id="TMI76641.1"/>
    </source>
</evidence>
<keyword evidence="1 3" id="KW-0479">Metal-binding</keyword>
<dbReference type="NCBIfam" id="TIGR00010">
    <property type="entry name" value="YchF/TatD family DNA exonuclease"/>
    <property type="match status" value="1"/>
</dbReference>
<dbReference type="InterPro" id="IPR015991">
    <property type="entry name" value="TatD/YcfH-like"/>
</dbReference>
<dbReference type="InterPro" id="IPR018228">
    <property type="entry name" value="DNase_TatD-rel_CS"/>
</dbReference>
<evidence type="ECO:0000256" key="1">
    <source>
        <dbReference type="ARBA" id="ARBA00022723"/>
    </source>
</evidence>
<dbReference type="InterPro" id="IPR032466">
    <property type="entry name" value="Metal_Hydrolase"/>
</dbReference>
<dbReference type="PIRSF" id="PIRSF005902">
    <property type="entry name" value="DNase_TatD"/>
    <property type="match status" value="1"/>
</dbReference>
<gene>
    <name evidence="4" type="ORF">E6H05_03060</name>
</gene>
<dbReference type="PANTHER" id="PTHR46124">
    <property type="entry name" value="D-AMINOACYL-TRNA DEACYLASE"/>
    <property type="match status" value="1"/>
</dbReference>
<dbReference type="CDD" id="cd01310">
    <property type="entry name" value="TatD_DNAse"/>
    <property type="match status" value="1"/>
</dbReference>
<name>A0A537IZA6_9BACT</name>